<evidence type="ECO:0000256" key="4">
    <source>
        <dbReference type="ARBA" id="ARBA00023027"/>
    </source>
</evidence>
<keyword evidence="3" id="KW-0560">Oxidoreductase</keyword>
<dbReference type="RefSeq" id="WP_160208999.1">
    <property type="nucleotide sequence ID" value="NZ_CAMUSJ010000038.1"/>
</dbReference>
<keyword evidence="4" id="KW-0520">NAD</keyword>
<comment type="caution">
    <text evidence="8">The sequence shown here is derived from an EMBL/GenBank/DDBJ whole genome shotgun (WGS) entry which is preliminary data.</text>
</comment>
<dbReference type="Proteomes" id="UP000462501">
    <property type="component" value="Unassembled WGS sequence"/>
</dbReference>
<dbReference type="InterPro" id="IPR036291">
    <property type="entry name" value="NAD(P)-bd_dom_sf"/>
</dbReference>
<accession>A0A845SVU7</accession>
<dbReference type="PANTHER" id="PTHR35330">
    <property type="entry name" value="SIROHEME BIOSYNTHESIS PROTEIN MET8"/>
    <property type="match status" value="1"/>
</dbReference>
<evidence type="ECO:0000313" key="9">
    <source>
        <dbReference type="Proteomes" id="UP000446348"/>
    </source>
</evidence>
<dbReference type="EMBL" id="QXWZ01000005">
    <property type="protein sequence ID" value="NBI78135.1"/>
    <property type="molecule type" value="Genomic_DNA"/>
</dbReference>
<dbReference type="GO" id="GO:0043115">
    <property type="term" value="F:precorrin-2 dehydrogenase activity"/>
    <property type="evidence" value="ECO:0007669"/>
    <property type="project" value="UniProtKB-EC"/>
</dbReference>
<dbReference type="GO" id="GO:0004325">
    <property type="term" value="F:ferrochelatase activity"/>
    <property type="evidence" value="ECO:0007669"/>
    <property type="project" value="InterPro"/>
</dbReference>
<comment type="pathway">
    <text evidence="1">Porphyrin-containing compound metabolism; siroheme biosynthesis; sirohydrochlorin from precorrin-2: step 1/1.</text>
</comment>
<evidence type="ECO:0000313" key="8">
    <source>
        <dbReference type="EMBL" id="NDO39975.1"/>
    </source>
</evidence>
<dbReference type="Pfam" id="PF13241">
    <property type="entry name" value="NAD_binding_7"/>
    <property type="match status" value="1"/>
</dbReference>
<dbReference type="InterPro" id="IPR006367">
    <property type="entry name" value="Sirohaem_synthase_N"/>
</dbReference>
<evidence type="ECO:0000256" key="3">
    <source>
        <dbReference type="ARBA" id="ARBA00023002"/>
    </source>
</evidence>
<protein>
    <recommendedName>
        <fullName evidence="2">precorrin-2 dehydrogenase</fullName>
        <ecNumber evidence="2">1.3.1.76</ecNumber>
    </recommendedName>
</protein>
<dbReference type="OrthoDB" id="9773765at2"/>
<evidence type="ECO:0000313" key="7">
    <source>
        <dbReference type="EMBL" id="NBI78135.1"/>
    </source>
</evidence>
<name>A0A845SVU7_9FIRM</name>
<evidence type="ECO:0000256" key="5">
    <source>
        <dbReference type="ARBA" id="ARBA00023244"/>
    </source>
</evidence>
<dbReference type="InterPro" id="IPR028161">
    <property type="entry name" value="Met8-like"/>
</dbReference>
<dbReference type="Proteomes" id="UP000446348">
    <property type="component" value="Unassembled WGS sequence"/>
</dbReference>
<dbReference type="Gene3D" id="3.40.50.720">
    <property type="entry name" value="NAD(P)-binding Rossmann-like Domain"/>
    <property type="match status" value="1"/>
</dbReference>
<keyword evidence="5" id="KW-0627">Porphyrin biosynthesis</keyword>
<dbReference type="AlphaFoldDB" id="A0A845SVU7"/>
<evidence type="ECO:0000256" key="1">
    <source>
        <dbReference type="ARBA" id="ARBA00005010"/>
    </source>
</evidence>
<dbReference type="SUPFAM" id="SSF51735">
    <property type="entry name" value="NAD(P)-binding Rossmann-fold domains"/>
    <property type="match status" value="1"/>
</dbReference>
<evidence type="ECO:0000256" key="2">
    <source>
        <dbReference type="ARBA" id="ARBA00012400"/>
    </source>
</evidence>
<proteinExistence type="predicted"/>
<dbReference type="EC" id="1.3.1.76" evidence="2"/>
<dbReference type="PANTHER" id="PTHR35330:SF1">
    <property type="entry name" value="SIROHEME BIOSYNTHESIS PROTEIN MET8"/>
    <property type="match status" value="1"/>
</dbReference>
<dbReference type="NCBIfam" id="TIGR01470">
    <property type="entry name" value="cysG_Nterm"/>
    <property type="match status" value="1"/>
</dbReference>
<evidence type="ECO:0000256" key="6">
    <source>
        <dbReference type="ARBA" id="ARBA00047561"/>
    </source>
</evidence>
<reference evidence="7 9" key="1">
    <citation type="submission" date="2018-08" db="EMBL/GenBank/DDBJ databases">
        <title>Murine metabolic-syndrome-specific gut microbial biobank.</title>
        <authorList>
            <person name="Liu C."/>
        </authorList>
    </citation>
    <scope>NUCLEOTIDE SEQUENCE [LARGE SCALE GENOMIC DNA]</scope>
    <source>
        <strain evidence="7 9">X69</strain>
    </source>
</reference>
<gene>
    <name evidence="7" type="ORF">D3Z39_04505</name>
    <name evidence="8" type="ORF">FMM72_12150</name>
</gene>
<comment type="catalytic activity">
    <reaction evidence="6">
        <text>precorrin-2 + NAD(+) = sirohydrochlorin + NADH + 2 H(+)</text>
        <dbReference type="Rhea" id="RHEA:15613"/>
        <dbReference type="ChEBI" id="CHEBI:15378"/>
        <dbReference type="ChEBI" id="CHEBI:57540"/>
        <dbReference type="ChEBI" id="CHEBI:57945"/>
        <dbReference type="ChEBI" id="CHEBI:58351"/>
        <dbReference type="ChEBI" id="CHEBI:58827"/>
        <dbReference type="EC" id="1.3.1.76"/>
    </reaction>
</comment>
<sequence length="150" mass="15746">MTQNTPHFPLFVDLTGKRCVVVGGGPVAARRADILARFGAVITVVSPVWGGSAGNIQWLRRPYVPGDLDGAYLAVAATDNRDVNRQVGRDARALGIPVTVADCRDECTFFFPAVCEGGGAVAGVVSLEGNDHQRAAEAARAIRTALEGLD</sequence>
<evidence type="ECO:0000313" key="10">
    <source>
        <dbReference type="Proteomes" id="UP000462501"/>
    </source>
</evidence>
<organism evidence="8 10">
    <name type="scientific">Anaerotruncus colihominis</name>
    <dbReference type="NCBI Taxonomy" id="169435"/>
    <lineage>
        <taxon>Bacteria</taxon>
        <taxon>Bacillati</taxon>
        <taxon>Bacillota</taxon>
        <taxon>Clostridia</taxon>
        <taxon>Eubacteriales</taxon>
        <taxon>Oscillospiraceae</taxon>
        <taxon>Anaerotruncus</taxon>
    </lineage>
</organism>
<reference evidence="8 10" key="2">
    <citation type="submission" date="2019-06" db="EMBL/GenBank/DDBJ databases">
        <title>Draft genome sequences of 15 bacterial species constituting the stable defined intestinal microbiota of the GM15 gnotobiotic mouse model.</title>
        <authorList>
            <person name="Elie C."/>
            <person name="Mathieu A."/>
            <person name="Saliou A."/>
            <person name="Darnaud M."/>
            <person name="Leulier F."/>
            <person name="Tamellini A."/>
        </authorList>
    </citation>
    <scope>NUCLEOTIDE SEQUENCE [LARGE SCALE GENOMIC DNA]</scope>
    <source>
        <strain evidence="8 10">JM4-15</strain>
    </source>
</reference>
<dbReference type="EMBL" id="VIQT01000017">
    <property type="protein sequence ID" value="NDO39975.1"/>
    <property type="molecule type" value="Genomic_DNA"/>
</dbReference>
<dbReference type="UniPathway" id="UPA00262">
    <property type="reaction ID" value="UER00222"/>
</dbReference>
<dbReference type="GO" id="GO:0019354">
    <property type="term" value="P:siroheme biosynthetic process"/>
    <property type="evidence" value="ECO:0007669"/>
    <property type="project" value="UniProtKB-UniPathway"/>
</dbReference>